<accession>A0A9X3CPY9</accession>
<dbReference type="InterPro" id="IPR004089">
    <property type="entry name" value="MCPsignal_dom"/>
</dbReference>
<evidence type="ECO:0000256" key="2">
    <source>
        <dbReference type="ARBA" id="ARBA00023224"/>
    </source>
</evidence>
<dbReference type="Gene3D" id="1.10.287.950">
    <property type="entry name" value="Methyl-accepting chemotaxis protein"/>
    <property type="match status" value="1"/>
</dbReference>
<proteinExistence type="inferred from homology"/>
<evidence type="ECO:0000259" key="6">
    <source>
        <dbReference type="PROSITE" id="PS50111"/>
    </source>
</evidence>
<keyword evidence="9" id="KW-1185">Reference proteome</keyword>
<evidence type="ECO:0000313" key="9">
    <source>
        <dbReference type="Proteomes" id="UP001155587"/>
    </source>
</evidence>
<evidence type="ECO:0000313" key="8">
    <source>
        <dbReference type="EMBL" id="MCW8347251.1"/>
    </source>
</evidence>
<protein>
    <submittedName>
        <fullName evidence="8">Methyl-accepting chemotaxis protein</fullName>
    </submittedName>
</protein>
<organism evidence="8 9">
    <name type="scientific">Vibrio qingdaonensis</name>
    <dbReference type="NCBI Taxonomy" id="2829491"/>
    <lineage>
        <taxon>Bacteria</taxon>
        <taxon>Pseudomonadati</taxon>
        <taxon>Pseudomonadota</taxon>
        <taxon>Gammaproteobacteria</taxon>
        <taxon>Vibrionales</taxon>
        <taxon>Vibrionaceae</taxon>
        <taxon>Vibrio</taxon>
    </lineage>
</organism>
<comment type="subcellular location">
    <subcellularLocation>
        <location evidence="1">Membrane</location>
    </subcellularLocation>
</comment>
<keyword evidence="5" id="KW-0812">Transmembrane</keyword>
<feature type="domain" description="HAMP" evidence="7">
    <location>
        <begin position="206"/>
        <end position="259"/>
    </location>
</feature>
<dbReference type="SUPFAM" id="SSF58104">
    <property type="entry name" value="Methyl-accepting chemotaxis protein (MCP) signaling domain"/>
    <property type="match status" value="1"/>
</dbReference>
<keyword evidence="5" id="KW-0472">Membrane</keyword>
<keyword evidence="2 4" id="KW-0807">Transducer</keyword>
<feature type="transmembrane region" description="Helical" evidence="5">
    <location>
        <begin position="9"/>
        <end position="29"/>
    </location>
</feature>
<dbReference type="RefSeq" id="WP_265675780.1">
    <property type="nucleotide sequence ID" value="NZ_JAKRRY010000020.1"/>
</dbReference>
<reference evidence="8" key="1">
    <citation type="submission" date="2022-02" db="EMBL/GenBank/DDBJ databases">
        <title>Vibrio sp. nov, a new bacterium isolated from seawater.</title>
        <authorList>
            <person name="Yuan Y."/>
        </authorList>
    </citation>
    <scope>NUCLEOTIDE SEQUENCE</scope>
    <source>
        <strain evidence="8">ZSDZ65</strain>
    </source>
</reference>
<dbReference type="PROSITE" id="PS50111">
    <property type="entry name" value="CHEMOTAXIS_TRANSDUC_2"/>
    <property type="match status" value="1"/>
</dbReference>
<dbReference type="PROSITE" id="PS50885">
    <property type="entry name" value="HAMP"/>
    <property type="match status" value="1"/>
</dbReference>
<dbReference type="SMART" id="SM00283">
    <property type="entry name" value="MA"/>
    <property type="match status" value="1"/>
</dbReference>
<dbReference type="GO" id="GO:0006935">
    <property type="term" value="P:chemotaxis"/>
    <property type="evidence" value="ECO:0007669"/>
    <property type="project" value="UniProtKB-ARBA"/>
</dbReference>
<feature type="transmembrane region" description="Helical" evidence="5">
    <location>
        <begin position="181"/>
        <end position="204"/>
    </location>
</feature>
<dbReference type="GO" id="GO:0007165">
    <property type="term" value="P:signal transduction"/>
    <property type="evidence" value="ECO:0007669"/>
    <property type="project" value="UniProtKB-KW"/>
</dbReference>
<keyword evidence="5" id="KW-1133">Transmembrane helix</keyword>
<dbReference type="SMART" id="SM00304">
    <property type="entry name" value="HAMP"/>
    <property type="match status" value="1"/>
</dbReference>
<dbReference type="Gene3D" id="6.10.340.10">
    <property type="match status" value="1"/>
</dbReference>
<dbReference type="GO" id="GO:0016020">
    <property type="term" value="C:membrane"/>
    <property type="evidence" value="ECO:0007669"/>
    <property type="project" value="UniProtKB-SubCell"/>
</dbReference>
<dbReference type="InterPro" id="IPR003660">
    <property type="entry name" value="HAMP_dom"/>
</dbReference>
<dbReference type="CDD" id="cd06225">
    <property type="entry name" value="HAMP"/>
    <property type="match status" value="1"/>
</dbReference>
<evidence type="ECO:0000256" key="5">
    <source>
        <dbReference type="SAM" id="Phobius"/>
    </source>
</evidence>
<dbReference type="PANTHER" id="PTHR32089:SF112">
    <property type="entry name" value="LYSOZYME-LIKE PROTEIN-RELATED"/>
    <property type="match status" value="1"/>
</dbReference>
<dbReference type="Pfam" id="PF00015">
    <property type="entry name" value="MCPsignal"/>
    <property type="match status" value="1"/>
</dbReference>
<dbReference type="FunFam" id="1.10.287.950:FF:000001">
    <property type="entry name" value="Methyl-accepting chemotaxis sensory transducer"/>
    <property type="match status" value="1"/>
</dbReference>
<comment type="similarity">
    <text evidence="3">Belongs to the methyl-accepting chemotaxis (MCP) protein family.</text>
</comment>
<feature type="domain" description="Methyl-accepting transducer" evidence="6">
    <location>
        <begin position="264"/>
        <end position="500"/>
    </location>
</feature>
<dbReference type="AlphaFoldDB" id="A0A9X3CPY9"/>
<sequence length="536" mass="57879">MKWSVKNKLYGGFFAVFAIMCSGLSIIWFEVTASEQVAIEASSDDVPELEQYLILIDEIGDVYRSSLEVIMGDAQAAHAYQDNLASAHAAFTELRRLEASNRADSLMLKEGLTLLQRYTDNFEAQVMTSVSEERISVNFDITKQLFQQYLVPLEKALDEASASEKKDTYQSLNGLVDSFNVIFLTIIISAISVVVGSIVVAYLLSNSIVRRVSVLNDIARRIANGDLSNAKVKDDASDELSTLAQSINQMQQSLADLICSIHSVSANVKEATYELSAISEQMVVGASSQSDKATLIATASEELSLTISEVAQQGNQTYSEAQRSESSAVEGREVISGMVESVQQVSIQMQEMSSQMSTLGEHGQQIGSVIKVIQEIAEQTNLLALNAAIEAARAGELGRGFAVVADEVRALAERTTRATQEVATLIQSIQSGTEQAVSLTVDNCQLVELGVKQSEGAIGALEEIVSGAGNVQNMINAIATAAEEQTAVTKEIASDISSISDISDRTLERAHSSAKQVDELNKKVNELEHLVARFTL</sequence>
<dbReference type="PANTHER" id="PTHR32089">
    <property type="entry name" value="METHYL-ACCEPTING CHEMOTAXIS PROTEIN MCPB"/>
    <property type="match status" value="1"/>
</dbReference>
<gene>
    <name evidence="8" type="ORF">MD535_14690</name>
</gene>
<evidence type="ECO:0000256" key="3">
    <source>
        <dbReference type="ARBA" id="ARBA00029447"/>
    </source>
</evidence>
<evidence type="ECO:0000259" key="7">
    <source>
        <dbReference type="PROSITE" id="PS50885"/>
    </source>
</evidence>
<dbReference type="EMBL" id="JAKRRY010000020">
    <property type="protein sequence ID" value="MCW8347251.1"/>
    <property type="molecule type" value="Genomic_DNA"/>
</dbReference>
<dbReference type="Pfam" id="PF00672">
    <property type="entry name" value="HAMP"/>
    <property type="match status" value="1"/>
</dbReference>
<dbReference type="Proteomes" id="UP001155587">
    <property type="component" value="Unassembled WGS sequence"/>
</dbReference>
<name>A0A9X3CPY9_9VIBR</name>
<evidence type="ECO:0000256" key="1">
    <source>
        <dbReference type="ARBA" id="ARBA00004370"/>
    </source>
</evidence>
<dbReference type="CDD" id="cd11386">
    <property type="entry name" value="MCP_signal"/>
    <property type="match status" value="1"/>
</dbReference>
<comment type="caution">
    <text evidence="8">The sequence shown here is derived from an EMBL/GenBank/DDBJ whole genome shotgun (WGS) entry which is preliminary data.</text>
</comment>
<evidence type="ECO:0000256" key="4">
    <source>
        <dbReference type="PROSITE-ProRule" id="PRU00284"/>
    </source>
</evidence>